<dbReference type="GeneID" id="97414543"/>
<evidence type="ECO:0000313" key="10">
    <source>
        <dbReference type="EMBL" id="KRK37881.1"/>
    </source>
</evidence>
<dbReference type="EMBL" id="AZCZ01000008">
    <property type="protein sequence ID" value="KRK37881.1"/>
    <property type="molecule type" value="Genomic_DNA"/>
</dbReference>
<dbReference type="STRING" id="357278.IV61_GL000193"/>
<dbReference type="PATRIC" id="fig|1267003.4.peg.2335"/>
<evidence type="ECO:0000256" key="2">
    <source>
        <dbReference type="ARBA" id="ARBA00022475"/>
    </source>
</evidence>
<dbReference type="Pfam" id="PF08478">
    <property type="entry name" value="POTRA_1"/>
    <property type="match status" value="1"/>
</dbReference>
<comment type="caution">
    <text evidence="10">The sequence shown here is derived from an EMBL/GenBank/DDBJ whole genome shotgun (WGS) entry which is preliminary data.</text>
</comment>
<dbReference type="Pfam" id="PF03799">
    <property type="entry name" value="FtsQ_DivIB_C"/>
    <property type="match status" value="1"/>
</dbReference>
<evidence type="ECO:0000256" key="5">
    <source>
        <dbReference type="ARBA" id="ARBA00022989"/>
    </source>
</evidence>
<sequence length="285" mass="32993">MKFRLNRNDKKQQETLTPWENYQRKAAAQRKQAKAPKWVHQAKRIGDKLPRLKHQRNRKLVRRLTILLTSFTVVILAMVYLISPLSHFKTVTVTGADVLSAQRVQRAVQVRPGDSIFKLWGHTKQFERQAPRRNSRLKQATIHFQRPNRATVHVTEYVTAGYVMKQNRYYEVLENGIVSEQSVTQPKSGTPVYGNFKNTKRLHQMILQYAKLDSEIKRSISEIHDAPNKDNPNRVHLFMNDGNEVYASIPTFAQKMAYYPGIAAKMKQKGVVNLEVGAYSYPFTK</sequence>
<reference evidence="10 11" key="1">
    <citation type="journal article" date="2015" name="Genome Announc.">
        <title>Expanding the biotechnology potential of lactobacilli through comparative genomics of 213 strains and associated genera.</title>
        <authorList>
            <person name="Sun Z."/>
            <person name="Harris H.M."/>
            <person name="McCann A."/>
            <person name="Guo C."/>
            <person name="Argimon S."/>
            <person name="Zhang W."/>
            <person name="Yang X."/>
            <person name="Jeffery I.B."/>
            <person name="Cooney J.C."/>
            <person name="Kagawa T.F."/>
            <person name="Liu W."/>
            <person name="Song Y."/>
            <person name="Salvetti E."/>
            <person name="Wrobel A."/>
            <person name="Rasinkangas P."/>
            <person name="Parkhill J."/>
            <person name="Rea M.C."/>
            <person name="O'Sullivan O."/>
            <person name="Ritari J."/>
            <person name="Douillard F.P."/>
            <person name="Paul Ross R."/>
            <person name="Yang R."/>
            <person name="Briner A.E."/>
            <person name="Felis G.E."/>
            <person name="de Vos W.M."/>
            <person name="Barrangou R."/>
            <person name="Klaenhammer T.R."/>
            <person name="Caufield P.W."/>
            <person name="Cui Y."/>
            <person name="Zhang H."/>
            <person name="O'Toole P.W."/>
        </authorList>
    </citation>
    <scope>NUCLEOTIDE SEQUENCE [LARGE SCALE GENOMIC DNA]</scope>
    <source>
        <strain evidence="10 11">ATCC 53295</strain>
    </source>
</reference>
<dbReference type="InterPro" id="IPR013685">
    <property type="entry name" value="POTRA_FtsQ_type"/>
</dbReference>
<feature type="transmembrane region" description="Helical" evidence="8">
    <location>
        <begin position="60"/>
        <end position="82"/>
    </location>
</feature>
<name>A0A0R1GW10_9LACO</name>
<dbReference type="PANTHER" id="PTHR37820">
    <property type="entry name" value="CELL DIVISION PROTEIN DIVIB"/>
    <property type="match status" value="1"/>
</dbReference>
<dbReference type="InterPro" id="IPR026580">
    <property type="entry name" value="DivIB"/>
</dbReference>
<evidence type="ECO:0000256" key="3">
    <source>
        <dbReference type="ARBA" id="ARBA00022618"/>
    </source>
</evidence>
<keyword evidence="7 8" id="KW-0131">Cell cycle</keyword>
<dbReference type="eggNOG" id="COG1589">
    <property type="taxonomic scope" value="Bacteria"/>
</dbReference>
<keyword evidence="11" id="KW-1185">Reference proteome</keyword>
<organism evidence="10 11">
    <name type="scientific">Levilactobacillus parabrevis ATCC 53295</name>
    <dbReference type="NCBI Taxonomy" id="1267003"/>
    <lineage>
        <taxon>Bacteria</taxon>
        <taxon>Bacillati</taxon>
        <taxon>Bacillota</taxon>
        <taxon>Bacilli</taxon>
        <taxon>Lactobacillales</taxon>
        <taxon>Lactobacillaceae</taxon>
        <taxon>Levilactobacillus</taxon>
    </lineage>
</organism>
<dbReference type="GO" id="GO:0043093">
    <property type="term" value="P:FtsZ-dependent cytokinesis"/>
    <property type="evidence" value="ECO:0007669"/>
    <property type="project" value="UniProtKB-UniRule"/>
</dbReference>
<dbReference type="RefSeq" id="WP_020088813.1">
    <property type="nucleotide sequence ID" value="NZ_AZCZ01000008.1"/>
</dbReference>
<evidence type="ECO:0000256" key="8">
    <source>
        <dbReference type="HAMAP-Rule" id="MF_00912"/>
    </source>
</evidence>
<dbReference type="Proteomes" id="UP000051176">
    <property type="component" value="Unassembled WGS sequence"/>
</dbReference>
<gene>
    <name evidence="8" type="primary">divIB</name>
    <name evidence="10" type="ORF">FD07_GL002219</name>
</gene>
<evidence type="ECO:0000256" key="6">
    <source>
        <dbReference type="ARBA" id="ARBA00023136"/>
    </source>
</evidence>
<dbReference type="PROSITE" id="PS51779">
    <property type="entry name" value="POTRA"/>
    <property type="match status" value="1"/>
</dbReference>
<dbReference type="GO" id="GO:0005886">
    <property type="term" value="C:plasma membrane"/>
    <property type="evidence" value="ECO:0007669"/>
    <property type="project" value="UniProtKB-SubCell"/>
</dbReference>
<dbReference type="HAMAP" id="MF_00912">
    <property type="entry name" value="DivIB"/>
    <property type="match status" value="1"/>
</dbReference>
<comment type="function">
    <text evidence="8">Cell division protein that may be involved in stabilizing or promoting the assembly of the division complex.</text>
</comment>
<evidence type="ECO:0000256" key="1">
    <source>
        <dbReference type="ARBA" id="ARBA00004370"/>
    </source>
</evidence>
<protein>
    <recommendedName>
        <fullName evidence="8">Cell division protein DivIB</fullName>
    </recommendedName>
</protein>
<keyword evidence="3 8" id="KW-0132">Cell division</keyword>
<dbReference type="InterPro" id="IPR050487">
    <property type="entry name" value="FtsQ_DivIB"/>
</dbReference>
<feature type="domain" description="POTRA" evidence="9">
    <location>
        <begin position="86"/>
        <end position="157"/>
    </location>
</feature>
<dbReference type="InterPro" id="IPR034746">
    <property type="entry name" value="POTRA"/>
</dbReference>
<keyword evidence="4 8" id="KW-0812">Transmembrane</keyword>
<evidence type="ECO:0000259" key="9">
    <source>
        <dbReference type="PROSITE" id="PS51779"/>
    </source>
</evidence>
<accession>A0A0R1GW10</accession>
<dbReference type="OrthoDB" id="1819027at2"/>
<evidence type="ECO:0000256" key="7">
    <source>
        <dbReference type="ARBA" id="ARBA00023306"/>
    </source>
</evidence>
<dbReference type="InterPro" id="IPR005548">
    <property type="entry name" value="Cell_div_FtsQ/DivIB_C"/>
</dbReference>
<evidence type="ECO:0000313" key="11">
    <source>
        <dbReference type="Proteomes" id="UP000051176"/>
    </source>
</evidence>
<proteinExistence type="inferred from homology"/>
<comment type="subcellular location">
    <subcellularLocation>
        <location evidence="8">Cell membrane</location>
        <topology evidence="8">Single-pass type II membrane protein</topology>
    </subcellularLocation>
    <subcellularLocation>
        <location evidence="1">Membrane</location>
    </subcellularLocation>
    <text evidence="8">Localizes to the division septum.</text>
</comment>
<keyword evidence="2 8" id="KW-1003">Cell membrane</keyword>
<dbReference type="AlphaFoldDB" id="A0A0R1GW10"/>
<keyword evidence="6 8" id="KW-0472">Membrane</keyword>
<dbReference type="PANTHER" id="PTHR37820:SF1">
    <property type="entry name" value="CELL DIVISION PROTEIN FTSQ"/>
    <property type="match status" value="1"/>
</dbReference>
<keyword evidence="5 8" id="KW-1133">Transmembrane helix</keyword>
<comment type="similarity">
    <text evidence="8">Belongs to the FtsQ/DivIB family. DivIB subfamily.</text>
</comment>
<dbReference type="Gene3D" id="3.40.50.10960">
    <property type="match status" value="1"/>
</dbReference>
<dbReference type="GO" id="GO:0032153">
    <property type="term" value="C:cell division site"/>
    <property type="evidence" value="ECO:0007669"/>
    <property type="project" value="UniProtKB-UniRule"/>
</dbReference>
<evidence type="ECO:0000256" key="4">
    <source>
        <dbReference type="ARBA" id="ARBA00022692"/>
    </source>
</evidence>